<evidence type="ECO:0000313" key="2">
    <source>
        <dbReference type="Proteomes" id="UP000657918"/>
    </source>
</evidence>
<evidence type="ECO:0000313" key="1">
    <source>
        <dbReference type="EMBL" id="KAF9667190.1"/>
    </source>
</evidence>
<gene>
    <name evidence="1" type="ORF">SADUNF_Sadunf16G0307200</name>
</gene>
<dbReference type="Proteomes" id="UP000657918">
    <property type="component" value="Chromosome 16"/>
</dbReference>
<accession>A0A835MIJ9</accession>
<dbReference type="EMBL" id="JADGMS010000016">
    <property type="protein sequence ID" value="KAF9667190.1"/>
    <property type="molecule type" value="Genomic_DNA"/>
</dbReference>
<name>A0A835MIJ9_9ROSI</name>
<organism evidence="1 2">
    <name type="scientific">Salix dunnii</name>
    <dbReference type="NCBI Taxonomy" id="1413687"/>
    <lineage>
        <taxon>Eukaryota</taxon>
        <taxon>Viridiplantae</taxon>
        <taxon>Streptophyta</taxon>
        <taxon>Embryophyta</taxon>
        <taxon>Tracheophyta</taxon>
        <taxon>Spermatophyta</taxon>
        <taxon>Magnoliopsida</taxon>
        <taxon>eudicotyledons</taxon>
        <taxon>Gunneridae</taxon>
        <taxon>Pentapetalae</taxon>
        <taxon>rosids</taxon>
        <taxon>fabids</taxon>
        <taxon>Malpighiales</taxon>
        <taxon>Salicaceae</taxon>
        <taxon>Saliceae</taxon>
        <taxon>Salix</taxon>
    </lineage>
</organism>
<comment type="caution">
    <text evidence="1">The sequence shown here is derived from an EMBL/GenBank/DDBJ whole genome shotgun (WGS) entry which is preliminary data.</text>
</comment>
<keyword evidence="2" id="KW-1185">Reference proteome</keyword>
<protein>
    <submittedName>
        <fullName evidence="1">Uncharacterized protein</fullName>
    </submittedName>
</protein>
<dbReference type="AlphaFoldDB" id="A0A835MIJ9"/>
<reference evidence="1 2" key="1">
    <citation type="submission" date="2020-10" db="EMBL/GenBank/DDBJ databases">
        <title>Plant Genome Project.</title>
        <authorList>
            <person name="Zhang R.-G."/>
        </authorList>
    </citation>
    <scope>NUCLEOTIDE SEQUENCE [LARGE SCALE GENOMIC DNA]</scope>
    <source>
        <strain evidence="1">FAFU-HL-1</strain>
        <tissue evidence="1">Leaf</tissue>
    </source>
</reference>
<proteinExistence type="predicted"/>
<sequence>MIGLCHDFWFNINMKWPSKDVPRVRRRTVSKMRWKQGLKRGGKGAVERAALGAAAGSFTSIENLMEDFSYQIPVCTLHEGIKIISNIKYLTKLHKIPQAAGLQFRQLI</sequence>